<evidence type="ECO:0000313" key="7">
    <source>
        <dbReference type="EMBL" id="KAJ0222778.1"/>
    </source>
</evidence>
<organism evidence="7 8">
    <name type="scientific">Lactuca sativa</name>
    <name type="common">Garden lettuce</name>
    <dbReference type="NCBI Taxonomy" id="4236"/>
    <lineage>
        <taxon>Eukaryota</taxon>
        <taxon>Viridiplantae</taxon>
        <taxon>Streptophyta</taxon>
        <taxon>Embryophyta</taxon>
        <taxon>Tracheophyta</taxon>
        <taxon>Spermatophyta</taxon>
        <taxon>Magnoliopsida</taxon>
        <taxon>eudicotyledons</taxon>
        <taxon>Gunneridae</taxon>
        <taxon>Pentapetalae</taxon>
        <taxon>asterids</taxon>
        <taxon>campanulids</taxon>
        <taxon>Asterales</taxon>
        <taxon>Asteraceae</taxon>
        <taxon>Cichorioideae</taxon>
        <taxon>Cichorieae</taxon>
        <taxon>Lactucinae</taxon>
        <taxon>Lactuca</taxon>
    </lineage>
</organism>
<protein>
    <recommendedName>
        <fullName evidence="6">Late embryogenesis abundant protein LEA-2 subgroup domain-containing protein</fullName>
    </recommendedName>
</protein>
<dbReference type="Proteomes" id="UP000235145">
    <property type="component" value="Unassembled WGS sequence"/>
</dbReference>
<keyword evidence="4 5" id="KW-0472">Membrane</keyword>
<comment type="caution">
    <text evidence="7">The sequence shown here is derived from an EMBL/GenBank/DDBJ whole genome shotgun (WGS) entry which is preliminary data.</text>
</comment>
<dbReference type="PANTHER" id="PTHR31234">
    <property type="entry name" value="LATE EMBRYOGENESIS ABUNDANT (LEA) HYDROXYPROLINE-RICH GLYCOPROTEIN FAMILY"/>
    <property type="match status" value="1"/>
</dbReference>
<dbReference type="InterPro" id="IPR044839">
    <property type="entry name" value="NDR1-like"/>
</dbReference>
<dbReference type="AlphaFoldDB" id="A0A9R1WF79"/>
<keyword evidence="8" id="KW-1185">Reference proteome</keyword>
<feature type="transmembrane region" description="Helical" evidence="5">
    <location>
        <begin position="267"/>
        <end position="287"/>
    </location>
</feature>
<sequence>MTSQTRTPDVDFKRRRKARWWSYIIGGVIFQIFIILVLLYIILRVRTIKLRLHSAKLQNLKTSNESSFTMFLHTQVTIKNSNFGHYKFDNSTIVLAYRGTHVGEVGFGNGYVKARSVKKIDMVVAVAVAVGLKTWSDHGGPGKITLAAKAQVTGKVHILKVIRRRKLAEMNCTMDVDIKTQAIDNLHCWLNMSSCHVILFVSTIIYIYSHSYPIIPSSDNIISLSPNITSTTNKKKKKMVPTNPYGHVNEDLSTVAIDARRKRRRRCLMSVAIVAGFVAALIILFSVTAGRFRTPKFRVRSATFLTFNVTNSTANPSFQIEMNTEFGIKNTNFRRFWYRSTTVDFYYREQKVGDGFVWNERVKVRDTRKFTVPVSLSSMNVTSSSELRSDLNAGVLPLRSRSRLTGKFKILVVFRKYKHVNMDCSMDLVIATRELRNISCR</sequence>
<name>A0A9R1WF79_LACSA</name>
<evidence type="ECO:0000256" key="1">
    <source>
        <dbReference type="ARBA" id="ARBA00004167"/>
    </source>
</evidence>
<proteinExistence type="predicted"/>
<gene>
    <name evidence="7" type="ORF">LSAT_V11C200100140</name>
</gene>
<dbReference type="InterPro" id="IPR004864">
    <property type="entry name" value="LEA_2"/>
</dbReference>
<dbReference type="EMBL" id="NBSK02000002">
    <property type="protein sequence ID" value="KAJ0222778.1"/>
    <property type="molecule type" value="Genomic_DNA"/>
</dbReference>
<accession>A0A9R1WF79</accession>
<dbReference type="PANTHER" id="PTHR31234:SF2">
    <property type="entry name" value="OS05G0199100 PROTEIN"/>
    <property type="match status" value="1"/>
</dbReference>
<evidence type="ECO:0000313" key="8">
    <source>
        <dbReference type="Proteomes" id="UP000235145"/>
    </source>
</evidence>
<evidence type="ECO:0000256" key="4">
    <source>
        <dbReference type="ARBA" id="ARBA00023136"/>
    </source>
</evidence>
<dbReference type="GO" id="GO:0098542">
    <property type="term" value="P:defense response to other organism"/>
    <property type="evidence" value="ECO:0007669"/>
    <property type="project" value="InterPro"/>
</dbReference>
<evidence type="ECO:0000256" key="3">
    <source>
        <dbReference type="ARBA" id="ARBA00022989"/>
    </source>
</evidence>
<keyword evidence="2 5" id="KW-0812">Transmembrane</keyword>
<comment type="subcellular location">
    <subcellularLocation>
        <location evidence="1">Membrane</location>
        <topology evidence="1">Single-pass membrane protein</topology>
    </subcellularLocation>
</comment>
<evidence type="ECO:0000259" key="6">
    <source>
        <dbReference type="Pfam" id="PF03168"/>
    </source>
</evidence>
<reference evidence="7 8" key="1">
    <citation type="journal article" date="2017" name="Nat. Commun.">
        <title>Genome assembly with in vitro proximity ligation data and whole-genome triplication in lettuce.</title>
        <authorList>
            <person name="Reyes-Chin-Wo S."/>
            <person name="Wang Z."/>
            <person name="Yang X."/>
            <person name="Kozik A."/>
            <person name="Arikit S."/>
            <person name="Song C."/>
            <person name="Xia L."/>
            <person name="Froenicke L."/>
            <person name="Lavelle D.O."/>
            <person name="Truco M.J."/>
            <person name="Xia R."/>
            <person name="Zhu S."/>
            <person name="Xu C."/>
            <person name="Xu H."/>
            <person name="Xu X."/>
            <person name="Cox K."/>
            <person name="Korf I."/>
            <person name="Meyers B.C."/>
            <person name="Michelmore R.W."/>
        </authorList>
    </citation>
    <scope>NUCLEOTIDE SEQUENCE [LARGE SCALE GENOMIC DNA]</scope>
    <source>
        <strain evidence="8">cv. Salinas</strain>
        <tissue evidence="7">Seedlings</tissue>
    </source>
</reference>
<feature type="domain" description="Late embryogenesis abundant protein LEA-2 subgroup" evidence="6">
    <location>
        <begin position="328"/>
        <end position="425"/>
    </location>
</feature>
<feature type="transmembrane region" description="Helical" evidence="5">
    <location>
        <begin position="20"/>
        <end position="43"/>
    </location>
</feature>
<dbReference type="GO" id="GO:0016020">
    <property type="term" value="C:membrane"/>
    <property type="evidence" value="ECO:0007669"/>
    <property type="project" value="UniProtKB-SubCell"/>
</dbReference>
<dbReference type="Pfam" id="PF03168">
    <property type="entry name" value="LEA_2"/>
    <property type="match status" value="1"/>
</dbReference>
<evidence type="ECO:0000256" key="2">
    <source>
        <dbReference type="ARBA" id="ARBA00022692"/>
    </source>
</evidence>
<keyword evidence="3 5" id="KW-1133">Transmembrane helix</keyword>
<evidence type="ECO:0000256" key="5">
    <source>
        <dbReference type="SAM" id="Phobius"/>
    </source>
</evidence>
<dbReference type="Gene3D" id="2.60.40.1820">
    <property type="match status" value="1"/>
</dbReference>